<evidence type="ECO:0000313" key="3">
    <source>
        <dbReference type="Proteomes" id="UP000623687"/>
    </source>
</evidence>
<accession>A0A8H6ZIR5</accession>
<evidence type="ECO:0000313" key="2">
    <source>
        <dbReference type="EMBL" id="KAF7420961.1"/>
    </source>
</evidence>
<dbReference type="Proteomes" id="UP000623687">
    <property type="component" value="Unassembled WGS sequence"/>
</dbReference>
<reference evidence="2" key="1">
    <citation type="submission" date="2019-07" db="EMBL/GenBank/DDBJ databases">
        <authorList>
            <person name="Palmer J.M."/>
        </authorList>
    </citation>
    <scope>NUCLEOTIDE SEQUENCE</scope>
    <source>
        <strain evidence="2">PC9</strain>
    </source>
</reference>
<sequence length="176" mass="19936">MILARRANIDIKPVLSKDAAINYIAKYATKAEQQAPDFPELLSEIVNTLDPETTAQSACQKMLNKMLGEWLYSAQETTHLLLSIPLVRSSSAFQLVYIGAEGSMRELGEDVVDDSGNNPDDSDRMVTGKSLFQWSWDDENHELEDEEDKDEDIPNPDIINMTEEDWQTWAHLHPNV</sequence>
<keyword evidence="3" id="KW-1185">Reference proteome</keyword>
<name>A0A8H6ZIR5_PLEOS</name>
<dbReference type="GeneID" id="59381298"/>
<dbReference type="AlphaFoldDB" id="A0A8H6ZIR5"/>
<gene>
    <name evidence="2" type="ORF">PC9H_011480</name>
</gene>
<dbReference type="EMBL" id="JACETU010000009">
    <property type="protein sequence ID" value="KAF7420961.1"/>
    <property type="molecule type" value="Genomic_DNA"/>
</dbReference>
<dbReference type="RefSeq" id="XP_036626819.1">
    <property type="nucleotide sequence ID" value="XM_036780964.1"/>
</dbReference>
<dbReference type="OrthoDB" id="432234at2759"/>
<evidence type="ECO:0000256" key="1">
    <source>
        <dbReference type="SAM" id="MobiDB-lite"/>
    </source>
</evidence>
<organism evidence="2 3">
    <name type="scientific">Pleurotus ostreatus</name>
    <name type="common">Oyster mushroom</name>
    <name type="synonym">White-rot fungus</name>
    <dbReference type="NCBI Taxonomy" id="5322"/>
    <lineage>
        <taxon>Eukaryota</taxon>
        <taxon>Fungi</taxon>
        <taxon>Dikarya</taxon>
        <taxon>Basidiomycota</taxon>
        <taxon>Agaricomycotina</taxon>
        <taxon>Agaricomycetes</taxon>
        <taxon>Agaricomycetidae</taxon>
        <taxon>Agaricales</taxon>
        <taxon>Pleurotineae</taxon>
        <taxon>Pleurotaceae</taxon>
        <taxon>Pleurotus</taxon>
    </lineage>
</organism>
<proteinExistence type="predicted"/>
<protein>
    <submittedName>
        <fullName evidence="2">Uncharacterized protein</fullName>
    </submittedName>
</protein>
<feature type="compositionally biased region" description="Acidic residues" evidence="1">
    <location>
        <begin position="137"/>
        <end position="154"/>
    </location>
</feature>
<comment type="caution">
    <text evidence="2">The sequence shown here is derived from an EMBL/GenBank/DDBJ whole genome shotgun (WGS) entry which is preliminary data.</text>
</comment>
<feature type="region of interest" description="Disordered" evidence="1">
    <location>
        <begin position="137"/>
        <end position="157"/>
    </location>
</feature>
<dbReference type="VEuPathDB" id="FungiDB:PC9H_011480"/>